<keyword evidence="2" id="KW-1185">Reference proteome</keyword>
<reference evidence="1 2" key="1">
    <citation type="submission" date="2013-01" db="EMBL/GenBank/DDBJ databases">
        <title>The Genome Sequence of Clostridium innocuum 2959.</title>
        <authorList>
            <consortium name="The Broad Institute Genome Sequencing Platform"/>
            <person name="Earl A."/>
            <person name="Ward D."/>
            <person name="Feldgarden M."/>
            <person name="Gevers D."/>
            <person name="Courvalin P."/>
            <person name="Lambert T."/>
            <person name="Walker B."/>
            <person name="Young S.K."/>
            <person name="Zeng Q."/>
            <person name="Gargeya S."/>
            <person name="Fitzgerald M."/>
            <person name="Haas B."/>
            <person name="Abouelleil A."/>
            <person name="Alvarado L."/>
            <person name="Arachchi H.M."/>
            <person name="Berlin A.M."/>
            <person name="Chapman S.B."/>
            <person name="Dewar J."/>
            <person name="Goldberg J."/>
            <person name="Griggs A."/>
            <person name="Gujja S."/>
            <person name="Hansen M."/>
            <person name="Howarth C."/>
            <person name="Imamovic A."/>
            <person name="Larimer J."/>
            <person name="McCowan C."/>
            <person name="Murphy C."/>
            <person name="Neiman D."/>
            <person name="Pearson M."/>
            <person name="Priest M."/>
            <person name="Roberts A."/>
            <person name="Saif S."/>
            <person name="Shea T."/>
            <person name="Sisk P."/>
            <person name="Sykes S."/>
            <person name="Wortman J."/>
            <person name="Nusbaum C."/>
            <person name="Birren B."/>
        </authorList>
    </citation>
    <scope>NUCLEOTIDE SEQUENCE [LARGE SCALE GENOMIC DNA]</scope>
    <source>
        <strain evidence="1 2">2959</strain>
    </source>
</reference>
<dbReference type="Proteomes" id="UP000013051">
    <property type="component" value="Unassembled WGS sequence"/>
</dbReference>
<protein>
    <submittedName>
        <fullName evidence="1">Uncharacterized protein</fullName>
    </submittedName>
</protein>
<comment type="caution">
    <text evidence="1">The sequence shown here is derived from an EMBL/GenBank/DDBJ whole genome shotgun (WGS) entry which is preliminary data.</text>
</comment>
<dbReference type="HOGENOM" id="CLU_2552265_0_0_9"/>
<organism evidence="1 2">
    <name type="scientific">[Clostridium] innocuum 2959</name>
    <dbReference type="NCBI Taxonomy" id="999413"/>
    <lineage>
        <taxon>Bacteria</taxon>
        <taxon>Bacillati</taxon>
        <taxon>Bacillota</taxon>
        <taxon>Clostridia</taxon>
        <taxon>Eubacteriales</taxon>
        <taxon>Clostridiaceae</taxon>
        <taxon>Clostridium</taxon>
    </lineage>
</organism>
<gene>
    <name evidence="1" type="ORF">HMPREF1094_04672</name>
</gene>
<name>N9UYC2_CLOIN</name>
<evidence type="ECO:0000313" key="2">
    <source>
        <dbReference type="Proteomes" id="UP000013051"/>
    </source>
</evidence>
<sequence length="82" mass="9796">MINIFKLSDLMKLDRLRKISNQEIYEISMLKLKCDKGYEIRIRKNKNTVMLFVLTGKNEQVNDIAHSVLERIFPDLELNWLL</sequence>
<proteinExistence type="predicted"/>
<dbReference type="EMBL" id="AGYV01000016">
    <property type="protein sequence ID" value="ENY83445.1"/>
    <property type="molecule type" value="Genomic_DNA"/>
</dbReference>
<evidence type="ECO:0000313" key="1">
    <source>
        <dbReference type="EMBL" id="ENY83445.1"/>
    </source>
</evidence>
<accession>N9UYC2</accession>
<dbReference type="AlphaFoldDB" id="N9UYC2"/>